<comment type="cofactor">
    <cofactor evidence="7">
        <name>Zn(2+)</name>
        <dbReference type="ChEBI" id="CHEBI:29105"/>
    </cofactor>
    <text evidence="7">Binds 1 zinc ion.</text>
</comment>
<keyword evidence="6 7" id="KW-0482">Metalloprotease</keyword>
<sequence length="642" mass="70505">MATMPWTATLDYDYPDTRTVDDDAWAPAFRAAVQDQRSAVEKIAADDSPAEVANVLHAFALSGSRLRQLEQAFGVLIAADGTEKRQQIRTELAPELAAHQDWISLHPGLFTRFQQLQQRITSGDVTASAEQQWFLDQQIRKAEVAGADLDPAVQTELKEINQQLALEESAYTQLQLKEAADSPFQLSLFVQQPALAEEQDRQQRRRLFEASVNRGTLAGEDGRTTREIGARIAVLRAQKAQLLGYPNFLESVLPLRTAPSRTAVESMLARIGTGARERAEQEVARINEVLADDLDDPLQPWDLSFGLEKVKATLETESSGGGDLTLDEALERLFDAARRVYGITVVPRPDLPGYVPGAMSFEVFDGSAGETGSGLGLFLLDLYSRDTKSGGAWMNGFRVPSSLAETKAVVTNNLNLDPVAEGEQTVLSTREQRTLFHEFGHALHALLAVAEFPQLSGTAVPRDNVEFPSQVNEVFQELYRGGPAAGATPSEDELWGKGASTLEHVAAVVIDLAWHTLSPEEAAAAAEDPTGFEQKVLQDWGLDMPMVPPRYHGGFFKHVFAGSGYAAGYYSYLWAQVLAADASEWFREVMQNNDDDALAFRGTQFRQELLSRGNTRDPLQSYRAALGRDPDPVALMRSLGLE</sequence>
<dbReference type="Pfam" id="PF01432">
    <property type="entry name" value="Peptidase_M3"/>
    <property type="match status" value="1"/>
</dbReference>
<evidence type="ECO:0000313" key="9">
    <source>
        <dbReference type="EMBL" id="NLS08739.1"/>
    </source>
</evidence>
<dbReference type="InterPro" id="IPR024077">
    <property type="entry name" value="Neurolysin/TOP_dom2"/>
</dbReference>
<dbReference type="GO" id="GO:0046872">
    <property type="term" value="F:metal ion binding"/>
    <property type="evidence" value="ECO:0007669"/>
    <property type="project" value="UniProtKB-UniRule"/>
</dbReference>
<dbReference type="PANTHER" id="PTHR43660">
    <property type="entry name" value="DIPEPTIDYL CARBOXYPEPTIDASE"/>
    <property type="match status" value="1"/>
</dbReference>
<evidence type="ECO:0000256" key="2">
    <source>
        <dbReference type="ARBA" id="ARBA00022670"/>
    </source>
</evidence>
<evidence type="ECO:0000256" key="4">
    <source>
        <dbReference type="ARBA" id="ARBA00022801"/>
    </source>
</evidence>
<dbReference type="AlphaFoldDB" id="A0A7X8YCM7"/>
<keyword evidence="5 7" id="KW-0862">Zinc</keyword>
<comment type="caution">
    <text evidence="9">The sequence shown here is derived from an EMBL/GenBank/DDBJ whole genome shotgun (WGS) entry which is preliminary data.</text>
</comment>
<dbReference type="GO" id="GO:0004222">
    <property type="term" value="F:metalloendopeptidase activity"/>
    <property type="evidence" value="ECO:0007669"/>
    <property type="project" value="InterPro"/>
</dbReference>
<dbReference type="Gene3D" id="1.10.1370.10">
    <property type="entry name" value="Neurolysin, domain 3"/>
    <property type="match status" value="2"/>
</dbReference>
<evidence type="ECO:0000256" key="6">
    <source>
        <dbReference type="ARBA" id="ARBA00023049"/>
    </source>
</evidence>
<dbReference type="Gene3D" id="1.10.1370.40">
    <property type="match status" value="2"/>
</dbReference>
<organism evidence="9 10">
    <name type="scientific">Nesterenkonia sedimenti</name>
    <dbReference type="NCBI Taxonomy" id="1463632"/>
    <lineage>
        <taxon>Bacteria</taxon>
        <taxon>Bacillati</taxon>
        <taxon>Actinomycetota</taxon>
        <taxon>Actinomycetes</taxon>
        <taxon>Micrococcales</taxon>
        <taxon>Micrococcaceae</taxon>
        <taxon>Nesterenkonia</taxon>
    </lineage>
</organism>
<evidence type="ECO:0000259" key="8">
    <source>
        <dbReference type="Pfam" id="PF01432"/>
    </source>
</evidence>
<keyword evidence="3 7" id="KW-0479">Metal-binding</keyword>
<evidence type="ECO:0000256" key="1">
    <source>
        <dbReference type="ARBA" id="ARBA00006040"/>
    </source>
</evidence>
<dbReference type="PANTHER" id="PTHR43660:SF1">
    <property type="entry name" value="DIPEPTIDYL CARBOXYPEPTIDASE"/>
    <property type="match status" value="1"/>
</dbReference>
<dbReference type="RefSeq" id="WP_168886228.1">
    <property type="nucleotide sequence ID" value="NZ_JABAHY010000001.1"/>
</dbReference>
<accession>A0A7X8YCM7</accession>
<comment type="similarity">
    <text evidence="1 7">Belongs to the peptidase M3 family.</text>
</comment>
<evidence type="ECO:0000313" key="10">
    <source>
        <dbReference type="Proteomes" id="UP000523139"/>
    </source>
</evidence>
<keyword evidence="10" id="KW-1185">Reference proteome</keyword>
<protein>
    <submittedName>
        <fullName evidence="9">M3 family metallopeptidase</fullName>
    </submittedName>
</protein>
<evidence type="ECO:0000256" key="3">
    <source>
        <dbReference type="ARBA" id="ARBA00022723"/>
    </source>
</evidence>
<reference evidence="9 10" key="1">
    <citation type="submission" date="2020-04" db="EMBL/GenBank/DDBJ databases">
        <title>Nesterenkonia sp. nov., isolated from marine sediment.</title>
        <authorList>
            <person name="Zhang G."/>
        </authorList>
    </citation>
    <scope>NUCLEOTIDE SEQUENCE [LARGE SCALE GENOMIC DNA]</scope>
    <source>
        <strain evidence="9 10">MY13</strain>
    </source>
</reference>
<evidence type="ECO:0000256" key="7">
    <source>
        <dbReference type="RuleBase" id="RU003435"/>
    </source>
</evidence>
<gene>
    <name evidence="9" type="ORF">HGQ17_01705</name>
</gene>
<evidence type="ECO:0000256" key="5">
    <source>
        <dbReference type="ARBA" id="ARBA00022833"/>
    </source>
</evidence>
<dbReference type="InterPro" id="IPR001567">
    <property type="entry name" value="Pept_M3A_M3B_dom"/>
</dbReference>
<dbReference type="InterPro" id="IPR045090">
    <property type="entry name" value="Pept_M3A_M3B"/>
</dbReference>
<keyword evidence="2 7" id="KW-0645">Protease</keyword>
<keyword evidence="4 7" id="KW-0378">Hydrolase</keyword>
<name>A0A7X8YCM7_9MICC</name>
<dbReference type="GO" id="GO:0006508">
    <property type="term" value="P:proteolysis"/>
    <property type="evidence" value="ECO:0007669"/>
    <property type="project" value="UniProtKB-KW"/>
</dbReference>
<feature type="domain" description="Peptidase M3A/M3B catalytic" evidence="8">
    <location>
        <begin position="195"/>
        <end position="640"/>
    </location>
</feature>
<dbReference type="Proteomes" id="UP000523139">
    <property type="component" value="Unassembled WGS sequence"/>
</dbReference>
<proteinExistence type="inferred from homology"/>
<dbReference type="EMBL" id="JABAHY010000001">
    <property type="protein sequence ID" value="NLS08739.1"/>
    <property type="molecule type" value="Genomic_DNA"/>
</dbReference>
<dbReference type="SUPFAM" id="SSF55486">
    <property type="entry name" value="Metalloproteases ('zincins'), catalytic domain"/>
    <property type="match status" value="1"/>
</dbReference>